<dbReference type="PANTHER" id="PTHR43591:SF24">
    <property type="entry name" value="2-METHOXY-6-POLYPRENYL-1,4-BENZOQUINOL METHYLASE, MITOCHONDRIAL"/>
    <property type="match status" value="1"/>
</dbReference>
<organism evidence="3 4">
    <name type="scientific">Microdochium trichocladiopsis</name>
    <dbReference type="NCBI Taxonomy" id="1682393"/>
    <lineage>
        <taxon>Eukaryota</taxon>
        <taxon>Fungi</taxon>
        <taxon>Dikarya</taxon>
        <taxon>Ascomycota</taxon>
        <taxon>Pezizomycotina</taxon>
        <taxon>Sordariomycetes</taxon>
        <taxon>Xylariomycetidae</taxon>
        <taxon>Xylariales</taxon>
        <taxon>Microdochiaceae</taxon>
        <taxon>Microdochium</taxon>
    </lineage>
</organism>
<dbReference type="GO" id="GO:0032259">
    <property type="term" value="P:methylation"/>
    <property type="evidence" value="ECO:0007669"/>
    <property type="project" value="UniProtKB-KW"/>
</dbReference>
<dbReference type="SUPFAM" id="SSF53335">
    <property type="entry name" value="S-adenosyl-L-methionine-dependent methyltransferases"/>
    <property type="match status" value="1"/>
</dbReference>
<protein>
    <submittedName>
        <fullName evidence="3">S-adenosyl-L-methionine-dependent methyltransferase</fullName>
    </submittedName>
</protein>
<feature type="compositionally biased region" description="Polar residues" evidence="2">
    <location>
        <begin position="15"/>
        <end position="28"/>
    </location>
</feature>
<dbReference type="Proteomes" id="UP000756346">
    <property type="component" value="Unassembled WGS sequence"/>
</dbReference>
<dbReference type="EMBL" id="JAGTJQ010000016">
    <property type="protein sequence ID" value="KAH7010805.1"/>
    <property type="molecule type" value="Genomic_DNA"/>
</dbReference>
<dbReference type="Pfam" id="PF13489">
    <property type="entry name" value="Methyltransf_23"/>
    <property type="match status" value="1"/>
</dbReference>
<evidence type="ECO:0000256" key="1">
    <source>
        <dbReference type="ARBA" id="ARBA00038158"/>
    </source>
</evidence>
<dbReference type="RefSeq" id="XP_046004290.1">
    <property type="nucleotide sequence ID" value="XM_046160693.1"/>
</dbReference>
<proteinExistence type="inferred from homology"/>
<comment type="caution">
    <text evidence="3">The sequence shown here is derived from an EMBL/GenBank/DDBJ whole genome shotgun (WGS) entry which is preliminary data.</text>
</comment>
<dbReference type="GO" id="GO:0008168">
    <property type="term" value="F:methyltransferase activity"/>
    <property type="evidence" value="ECO:0007669"/>
    <property type="project" value="UniProtKB-KW"/>
</dbReference>
<keyword evidence="4" id="KW-1185">Reference proteome</keyword>
<name>A0A9P9BHG4_9PEZI</name>
<sequence>MASTDTPAPVIESPKSGQSPKSATSPKSARSPGETAAPLEADTFDGDSVLGVTDEELSTASLTSSLREFHMVHGRAYHKDESGWPSNQSDRLDFQNHQLLLTFDGRKYFSPNAETAKRVLDVGTGTGIWAIDFADEHPHAEVRSLSECRLNGTHNLWVVGVDIAPIQPGLGRVPPNLRFEVDDVEKPWTWTQQFDYIFVRMLVGSLASWEPFFKQAYDTLEPGGWIELQDPGTPSVSDDGTLKDRSPLWQHDRRFIQSAKNLGRPIHLAADHDERLKDAGFINVERKVLKWPINTWPKNPKHKEVGLWTLANIEGNLETISMALMTAA</sequence>
<evidence type="ECO:0000313" key="3">
    <source>
        <dbReference type="EMBL" id="KAH7010805.1"/>
    </source>
</evidence>
<evidence type="ECO:0000256" key="2">
    <source>
        <dbReference type="SAM" id="MobiDB-lite"/>
    </source>
</evidence>
<dbReference type="AlphaFoldDB" id="A0A9P9BHG4"/>
<dbReference type="OrthoDB" id="2013972at2759"/>
<keyword evidence="3" id="KW-0489">Methyltransferase</keyword>
<keyword evidence="3" id="KW-0808">Transferase</keyword>
<evidence type="ECO:0000313" key="4">
    <source>
        <dbReference type="Proteomes" id="UP000756346"/>
    </source>
</evidence>
<gene>
    <name evidence="3" type="ORF">B0I36DRAFT_378494</name>
</gene>
<reference evidence="3" key="1">
    <citation type="journal article" date="2021" name="Nat. Commun.">
        <title>Genetic determinants of endophytism in the Arabidopsis root mycobiome.</title>
        <authorList>
            <person name="Mesny F."/>
            <person name="Miyauchi S."/>
            <person name="Thiergart T."/>
            <person name="Pickel B."/>
            <person name="Atanasova L."/>
            <person name="Karlsson M."/>
            <person name="Huettel B."/>
            <person name="Barry K.W."/>
            <person name="Haridas S."/>
            <person name="Chen C."/>
            <person name="Bauer D."/>
            <person name="Andreopoulos W."/>
            <person name="Pangilinan J."/>
            <person name="LaButti K."/>
            <person name="Riley R."/>
            <person name="Lipzen A."/>
            <person name="Clum A."/>
            <person name="Drula E."/>
            <person name="Henrissat B."/>
            <person name="Kohler A."/>
            <person name="Grigoriev I.V."/>
            <person name="Martin F.M."/>
            <person name="Hacquard S."/>
        </authorList>
    </citation>
    <scope>NUCLEOTIDE SEQUENCE</scope>
    <source>
        <strain evidence="3">MPI-CAGE-CH-0230</strain>
    </source>
</reference>
<feature type="region of interest" description="Disordered" evidence="2">
    <location>
        <begin position="1"/>
        <end position="46"/>
    </location>
</feature>
<dbReference type="GeneID" id="70190239"/>
<dbReference type="Gene3D" id="3.40.50.150">
    <property type="entry name" value="Vaccinia Virus protein VP39"/>
    <property type="match status" value="1"/>
</dbReference>
<accession>A0A9P9BHG4</accession>
<dbReference type="CDD" id="cd02440">
    <property type="entry name" value="AdoMet_MTases"/>
    <property type="match status" value="1"/>
</dbReference>
<dbReference type="PANTHER" id="PTHR43591">
    <property type="entry name" value="METHYLTRANSFERASE"/>
    <property type="match status" value="1"/>
</dbReference>
<dbReference type="InterPro" id="IPR029063">
    <property type="entry name" value="SAM-dependent_MTases_sf"/>
</dbReference>
<comment type="similarity">
    <text evidence="1">Belongs to the methyltransferase superfamily. LaeA methyltransferase family.</text>
</comment>